<reference evidence="10 11" key="1">
    <citation type="journal article" date="2016" name="Int. J. Syst. Evol. Microbiol.">
        <title>Paraphotobacterium marinum gen. nov., sp. nov., a member of the family Vibrionaceae, isolated from surface seawater.</title>
        <authorList>
            <person name="Huang Z."/>
            <person name="Dong C."/>
            <person name="Shao Z."/>
        </authorList>
    </citation>
    <scope>NUCLEOTIDE SEQUENCE [LARGE SCALE GENOMIC DNA]</scope>
    <source>
        <strain evidence="10 11">NSCS20N07D</strain>
    </source>
</reference>
<evidence type="ECO:0000313" key="10">
    <source>
        <dbReference type="EMBL" id="ASK79566.1"/>
    </source>
</evidence>
<keyword evidence="2" id="KW-1003">Cell membrane</keyword>
<feature type="transmembrane region" description="Helical" evidence="8">
    <location>
        <begin position="72"/>
        <end position="90"/>
    </location>
</feature>
<feature type="transmembrane region" description="Helical" evidence="8">
    <location>
        <begin position="186"/>
        <end position="202"/>
    </location>
</feature>
<evidence type="ECO:0000256" key="7">
    <source>
        <dbReference type="SAM" id="Coils"/>
    </source>
</evidence>
<proteinExistence type="inferred from homology"/>
<evidence type="ECO:0000256" key="8">
    <source>
        <dbReference type="SAM" id="Phobius"/>
    </source>
</evidence>
<organism evidence="10 11">
    <name type="scientific">Paraphotobacterium marinum</name>
    <dbReference type="NCBI Taxonomy" id="1755811"/>
    <lineage>
        <taxon>Bacteria</taxon>
        <taxon>Pseudomonadati</taxon>
        <taxon>Pseudomonadota</taxon>
        <taxon>Gammaproteobacteria</taxon>
        <taxon>Vibrionales</taxon>
        <taxon>Vibrionaceae</taxon>
        <taxon>Paraphotobacterium</taxon>
    </lineage>
</organism>
<dbReference type="GO" id="GO:0005886">
    <property type="term" value="C:plasma membrane"/>
    <property type="evidence" value="ECO:0007669"/>
    <property type="project" value="UniProtKB-SubCell"/>
</dbReference>
<dbReference type="Proteomes" id="UP000242175">
    <property type="component" value="Chromosome small"/>
</dbReference>
<feature type="transmembrane region" description="Helical" evidence="8">
    <location>
        <begin position="257"/>
        <end position="274"/>
    </location>
</feature>
<name>A0A220VH38_9GAMM</name>
<keyword evidence="11" id="KW-1185">Reference proteome</keyword>
<feature type="transmembrane region" description="Helical" evidence="8">
    <location>
        <begin position="119"/>
        <end position="136"/>
    </location>
</feature>
<accession>A0A220VH38</accession>
<feature type="transmembrane region" description="Helical" evidence="8">
    <location>
        <begin position="96"/>
        <end position="112"/>
    </location>
</feature>
<dbReference type="KEGG" id="pmai:CF386_10960"/>
<evidence type="ECO:0000256" key="4">
    <source>
        <dbReference type="ARBA" id="ARBA00022989"/>
    </source>
</evidence>
<dbReference type="Pfam" id="PF13515">
    <property type="entry name" value="FUSC_2"/>
    <property type="match status" value="1"/>
</dbReference>
<comment type="subcellular location">
    <subcellularLocation>
        <location evidence="1">Cell membrane</location>
        <topology evidence="1">Multi-pass membrane protein</topology>
    </subcellularLocation>
</comment>
<dbReference type="EMBL" id="CP022356">
    <property type="protein sequence ID" value="ASK79566.1"/>
    <property type="molecule type" value="Genomic_DNA"/>
</dbReference>
<evidence type="ECO:0000256" key="3">
    <source>
        <dbReference type="ARBA" id="ARBA00022692"/>
    </source>
</evidence>
<evidence type="ECO:0000313" key="11">
    <source>
        <dbReference type="Proteomes" id="UP000242175"/>
    </source>
</evidence>
<comment type="similarity">
    <text evidence="6">Belongs to the YccS/YhfK family.</text>
</comment>
<feature type="domain" description="Integral membrane bound transporter" evidence="9">
    <location>
        <begin position="196"/>
        <end position="322"/>
    </location>
</feature>
<dbReference type="PANTHER" id="PTHR30509:SF9">
    <property type="entry name" value="MULTIDRUG RESISTANCE PROTEIN MDTO"/>
    <property type="match status" value="1"/>
</dbReference>
<keyword evidence="5 8" id="KW-0472">Membrane</keyword>
<sequence length="512" mass="59568">MNYLSSFSEIKLIFKQQFWMSTSTLLVVFLSWALGSIFHFPSSVWLVFFSVFLTFIRFGSNKTSQILNLLKSFVVMLLILIIAILCCHTLEPPFDYISLTILTFLAFCLPRFMSYGKPLSIFTLVLLLIYLNYYGFQPKEYLSDLALIIKSAVIVSLCYCFVIYVIPLTQIPSIPINKDIYVFKQAFRISLNFLFSIFASLFLPNSNILWICIIALVLSQQNLAMTIEQAKQRVFGTIIGLILGYFIAIIYFEPFEFAKYSLVFLLFAIINFALARKVFIVTVLASILIINLYFFMPVKMTFNDFVELRLIDTLIGVIIAIIGELIFFPRSISNDIRLEIMKFYHDMTIFLQKTLNESLDNEQMLAFTKDFRIKTIQLHQDYTFLTKEPLFYFTTTAKLYEIVDTTLNKMVKSLSKISAEDLKNNHQFTSVCIDVFSHLHSSIPNLKDNLHEKKDQLKIIQTQIESINVENNNPLNDFKTLILVLINSRIKLYNLLLKREWLKSYKQKKENS</sequence>
<protein>
    <recommendedName>
        <fullName evidence="9">Integral membrane bound transporter domain-containing protein</fullName>
    </recommendedName>
</protein>
<dbReference type="AlphaFoldDB" id="A0A220VH38"/>
<dbReference type="InterPro" id="IPR049453">
    <property type="entry name" value="Memb_transporter_dom"/>
</dbReference>
<feature type="coiled-coil region" evidence="7">
    <location>
        <begin position="443"/>
        <end position="470"/>
    </location>
</feature>
<dbReference type="RefSeq" id="WP_089074474.1">
    <property type="nucleotide sequence ID" value="NZ_CBCSAM010000008.1"/>
</dbReference>
<keyword evidence="4 8" id="KW-1133">Transmembrane helix</keyword>
<feature type="transmembrane region" description="Helical" evidence="8">
    <location>
        <begin position="234"/>
        <end position="251"/>
    </location>
</feature>
<evidence type="ECO:0000259" key="9">
    <source>
        <dbReference type="Pfam" id="PF13515"/>
    </source>
</evidence>
<feature type="transmembrane region" description="Helical" evidence="8">
    <location>
        <begin position="148"/>
        <end position="166"/>
    </location>
</feature>
<keyword evidence="7" id="KW-0175">Coiled coil</keyword>
<keyword evidence="3 8" id="KW-0812">Transmembrane</keyword>
<evidence type="ECO:0000256" key="1">
    <source>
        <dbReference type="ARBA" id="ARBA00004651"/>
    </source>
</evidence>
<feature type="transmembrane region" description="Helical" evidence="8">
    <location>
        <begin position="44"/>
        <end position="60"/>
    </location>
</feature>
<evidence type="ECO:0000256" key="2">
    <source>
        <dbReference type="ARBA" id="ARBA00022475"/>
    </source>
</evidence>
<evidence type="ECO:0000256" key="6">
    <source>
        <dbReference type="ARBA" id="ARBA00043993"/>
    </source>
</evidence>
<feature type="transmembrane region" description="Helical" evidence="8">
    <location>
        <begin position="308"/>
        <end position="328"/>
    </location>
</feature>
<gene>
    <name evidence="10" type="ORF">CF386_10960</name>
</gene>
<dbReference type="PANTHER" id="PTHR30509">
    <property type="entry name" value="P-HYDROXYBENZOIC ACID EFFLUX PUMP SUBUNIT-RELATED"/>
    <property type="match status" value="1"/>
</dbReference>
<evidence type="ECO:0000256" key="5">
    <source>
        <dbReference type="ARBA" id="ARBA00023136"/>
    </source>
</evidence>